<organism evidence="2 3">
    <name type="scientific">Mortierella isabellina</name>
    <name type="common">Filamentous fungus</name>
    <name type="synonym">Umbelopsis isabellina</name>
    <dbReference type="NCBI Taxonomy" id="91625"/>
    <lineage>
        <taxon>Eukaryota</taxon>
        <taxon>Fungi</taxon>
        <taxon>Fungi incertae sedis</taxon>
        <taxon>Mucoromycota</taxon>
        <taxon>Mucoromycotina</taxon>
        <taxon>Umbelopsidomycetes</taxon>
        <taxon>Umbelopsidales</taxon>
        <taxon>Umbelopsidaceae</taxon>
        <taxon>Umbelopsis</taxon>
    </lineage>
</organism>
<dbReference type="PANTHER" id="PTHR28047:SF5">
    <property type="entry name" value="PROTEIN DCG1"/>
    <property type="match status" value="1"/>
</dbReference>
<dbReference type="AlphaFoldDB" id="A0A8H7PEC6"/>
<dbReference type="Pfam" id="PF01177">
    <property type="entry name" value="Asp_Glu_race"/>
    <property type="match status" value="1"/>
</dbReference>
<sequence>MSKKLLVVNPNTSQKMTATIALSVEAAAKVYSGFIECTTVCADKGVESVEGAFDEAISTYWTIEKVMPLLDDYDGILIACFSNHASVKALREATKKPVLHVMEAAVLQACPVGAKFSIVTDSDHWRPHLVDGVHELGVGHKLASVRDAGMTALDTVGLDRDEVVRRLVEASRVAVEQDKAEVILLGCAGMAGLKEIISEKLGVPVIDAVMAGVCVAAGLLASGCQTSKRAMYTQLEPRPNEVNVPEPGIMAAYGATVTTPRQL</sequence>
<evidence type="ECO:0008006" key="4">
    <source>
        <dbReference type="Google" id="ProtNLM"/>
    </source>
</evidence>
<evidence type="ECO:0000256" key="1">
    <source>
        <dbReference type="ARBA" id="ARBA00038414"/>
    </source>
</evidence>
<dbReference type="PANTHER" id="PTHR28047">
    <property type="entry name" value="PROTEIN DCG1"/>
    <property type="match status" value="1"/>
</dbReference>
<protein>
    <recommendedName>
        <fullName evidence="4">Hydantoin racemase</fullName>
    </recommendedName>
</protein>
<accession>A0A8H7PEC6</accession>
<keyword evidence="3" id="KW-1185">Reference proteome</keyword>
<proteinExistence type="inferred from homology"/>
<dbReference type="GO" id="GO:0047661">
    <property type="term" value="F:amino-acid racemase activity"/>
    <property type="evidence" value="ECO:0007669"/>
    <property type="project" value="InterPro"/>
</dbReference>
<reference evidence="2" key="1">
    <citation type="submission" date="2020-12" db="EMBL/GenBank/DDBJ databases">
        <title>Metabolic potential, ecology and presence of endohyphal bacteria is reflected in genomic diversity of Mucoromycotina.</title>
        <authorList>
            <person name="Muszewska A."/>
            <person name="Okrasinska A."/>
            <person name="Steczkiewicz K."/>
            <person name="Drgas O."/>
            <person name="Orlowska M."/>
            <person name="Perlinska-Lenart U."/>
            <person name="Aleksandrzak-Piekarczyk T."/>
            <person name="Szatraj K."/>
            <person name="Zielenkiewicz U."/>
            <person name="Pilsyk S."/>
            <person name="Malc E."/>
            <person name="Mieczkowski P."/>
            <person name="Kruszewska J.S."/>
            <person name="Biernat P."/>
            <person name="Pawlowska J."/>
        </authorList>
    </citation>
    <scope>NUCLEOTIDE SEQUENCE</scope>
    <source>
        <strain evidence="2">WA0000067209</strain>
    </source>
</reference>
<evidence type="ECO:0000313" key="2">
    <source>
        <dbReference type="EMBL" id="KAG2172368.1"/>
    </source>
</evidence>
<dbReference type="InterPro" id="IPR053714">
    <property type="entry name" value="Iso_Racemase_Enz_sf"/>
</dbReference>
<comment type="caution">
    <text evidence="2">The sequence shown here is derived from an EMBL/GenBank/DDBJ whole genome shotgun (WGS) entry which is preliminary data.</text>
</comment>
<dbReference type="OrthoDB" id="412018at2759"/>
<dbReference type="EMBL" id="JAEPQZ010000017">
    <property type="protein sequence ID" value="KAG2172368.1"/>
    <property type="molecule type" value="Genomic_DNA"/>
</dbReference>
<dbReference type="InterPro" id="IPR015942">
    <property type="entry name" value="Asp/Glu/hydantoin_racemase"/>
</dbReference>
<dbReference type="InterPro" id="IPR052186">
    <property type="entry name" value="Hydantoin_racemase-like"/>
</dbReference>
<comment type="similarity">
    <text evidence="1">Belongs to the HyuE racemase family.</text>
</comment>
<dbReference type="Gene3D" id="3.40.50.12500">
    <property type="match status" value="1"/>
</dbReference>
<evidence type="ECO:0000313" key="3">
    <source>
        <dbReference type="Proteomes" id="UP000654370"/>
    </source>
</evidence>
<gene>
    <name evidence="2" type="ORF">INT43_004910</name>
</gene>
<name>A0A8H7PEC6_MORIS</name>
<dbReference type="Proteomes" id="UP000654370">
    <property type="component" value="Unassembled WGS sequence"/>
</dbReference>